<feature type="transmembrane region" description="Helical" evidence="1">
    <location>
        <begin position="83"/>
        <end position="103"/>
    </location>
</feature>
<protein>
    <submittedName>
        <fullName evidence="2">Uncharacterized protein</fullName>
    </submittedName>
</protein>
<sequence length="114" mass="11437">MVGLGALAAGAEHVGPAILVALVGLVAWVGAAALVAAGTADLRGRSRGLGAAAVLLCWAPGVALWIVLAVSFHNDPEHPSAPWLFTVVAGMVVPAVMTAAGVSRQGVLPQPFRR</sequence>
<dbReference type="KEGG" id="mph:MLP_51880"/>
<keyword evidence="1" id="KW-1133">Transmembrane helix</keyword>
<dbReference type="HOGENOM" id="CLU_2118242_0_0_11"/>
<evidence type="ECO:0000313" key="2">
    <source>
        <dbReference type="EMBL" id="BAK38202.1"/>
    </source>
</evidence>
<organism evidence="2 3">
    <name type="scientific">Microlunatus phosphovorus (strain ATCC 700054 / DSM 10555 / JCM 9379 / NBRC 101784 / NCIMB 13414 / VKM Ac-1990 / NM-1)</name>
    <dbReference type="NCBI Taxonomy" id="1032480"/>
    <lineage>
        <taxon>Bacteria</taxon>
        <taxon>Bacillati</taxon>
        <taxon>Actinomycetota</taxon>
        <taxon>Actinomycetes</taxon>
        <taxon>Propionibacteriales</taxon>
        <taxon>Propionibacteriaceae</taxon>
        <taxon>Microlunatus</taxon>
    </lineage>
</organism>
<feature type="transmembrane region" description="Helical" evidence="1">
    <location>
        <begin position="49"/>
        <end position="71"/>
    </location>
</feature>
<evidence type="ECO:0000313" key="3">
    <source>
        <dbReference type="Proteomes" id="UP000007947"/>
    </source>
</evidence>
<dbReference type="Proteomes" id="UP000007947">
    <property type="component" value="Chromosome"/>
</dbReference>
<accession>F5XIG4</accession>
<keyword evidence="3" id="KW-1185">Reference proteome</keyword>
<keyword evidence="1" id="KW-0812">Transmembrane</keyword>
<keyword evidence="1" id="KW-0472">Membrane</keyword>
<proteinExistence type="predicted"/>
<name>F5XIG4_MICPN</name>
<dbReference type="AlphaFoldDB" id="F5XIG4"/>
<evidence type="ECO:0000256" key="1">
    <source>
        <dbReference type="SAM" id="Phobius"/>
    </source>
</evidence>
<feature type="transmembrane region" description="Helical" evidence="1">
    <location>
        <begin position="17"/>
        <end position="37"/>
    </location>
</feature>
<gene>
    <name evidence="2" type="ordered locus">MLP_51880</name>
</gene>
<dbReference type="EMBL" id="AP012204">
    <property type="protein sequence ID" value="BAK38202.1"/>
    <property type="molecule type" value="Genomic_DNA"/>
</dbReference>
<reference evidence="2 3" key="1">
    <citation type="submission" date="2011-05" db="EMBL/GenBank/DDBJ databases">
        <title>Whole genome sequence of Microlunatus phosphovorus NM-1.</title>
        <authorList>
            <person name="Hosoyama A."/>
            <person name="Sasaki K."/>
            <person name="Harada T."/>
            <person name="Igarashi R."/>
            <person name="Kawakoshi A."/>
            <person name="Sasagawa M."/>
            <person name="Fukada J."/>
            <person name="Nakamura S."/>
            <person name="Katano Y."/>
            <person name="Hanada S."/>
            <person name="Kamagata Y."/>
            <person name="Nakamura N."/>
            <person name="Yamazaki S."/>
            <person name="Fujita N."/>
        </authorList>
    </citation>
    <scope>NUCLEOTIDE SEQUENCE [LARGE SCALE GENOMIC DNA]</scope>
    <source>
        <strain evidence="3">ATCC 700054 / DSM 10555 / JCM 9379 / NBRC 101784 / NCIMB 13414 / VKM Ac-1990 / NM-1</strain>
    </source>
</reference>